<evidence type="ECO:0000313" key="2">
    <source>
        <dbReference type="EMBL" id="BAZ87462.1"/>
    </source>
</evidence>
<feature type="transmembrane region" description="Helical" evidence="1">
    <location>
        <begin position="23"/>
        <end position="52"/>
    </location>
</feature>
<dbReference type="Pfam" id="PF11317">
    <property type="entry name" value="DUF3119"/>
    <property type="match status" value="1"/>
</dbReference>
<dbReference type="Proteomes" id="UP000218702">
    <property type="component" value="Chromosome"/>
</dbReference>
<sequence length="129" mass="15183">MHSSFTPNIISTVELKPSYNIPVVLVLVAIPVLLVQPWLGGILTVLGLFLMLQAVTLRFQFTATDFDLYRGEKLIKRFPYQEWQNWRIFWNPVPILFYFKEVNSIHFLPILFDPKTLRSCLEERCPRID</sequence>
<dbReference type="AlphaFoldDB" id="A0A1Z4V7F6"/>
<name>A0A1Z4V7F6_9CYAN</name>
<dbReference type="OrthoDB" id="513456at2"/>
<keyword evidence="1" id="KW-0812">Transmembrane</keyword>
<accession>A0A1Z4V7F6</accession>
<reference evidence="2 3" key="1">
    <citation type="submission" date="2017-06" db="EMBL/GenBank/DDBJ databases">
        <title>Genome sequencing of cyanobaciteial culture collection at National Institute for Environmental Studies (NIES).</title>
        <authorList>
            <person name="Hirose Y."/>
            <person name="Shimura Y."/>
            <person name="Fujisawa T."/>
            <person name="Nakamura Y."/>
            <person name="Kawachi M."/>
        </authorList>
    </citation>
    <scope>NUCLEOTIDE SEQUENCE [LARGE SCALE GENOMIC DNA]</scope>
    <source>
        <strain evidence="2 3">NIES-806</strain>
    </source>
</reference>
<evidence type="ECO:0008006" key="4">
    <source>
        <dbReference type="Google" id="ProtNLM"/>
    </source>
</evidence>
<keyword evidence="1" id="KW-0472">Membrane</keyword>
<dbReference type="EMBL" id="AP018316">
    <property type="protein sequence ID" value="BAZ87462.1"/>
    <property type="molecule type" value="Genomic_DNA"/>
</dbReference>
<dbReference type="RefSeq" id="WP_096669497.1">
    <property type="nucleotide sequence ID" value="NZ_AP018316.1"/>
</dbReference>
<organism evidence="2 3">
    <name type="scientific">Dolichospermum compactum NIES-806</name>
    <dbReference type="NCBI Taxonomy" id="1973481"/>
    <lineage>
        <taxon>Bacteria</taxon>
        <taxon>Bacillati</taxon>
        <taxon>Cyanobacteriota</taxon>
        <taxon>Cyanophyceae</taxon>
        <taxon>Nostocales</taxon>
        <taxon>Aphanizomenonaceae</taxon>
        <taxon>Dolichospermum</taxon>
        <taxon>Dolichospermum compactum</taxon>
    </lineage>
</organism>
<protein>
    <recommendedName>
        <fullName evidence="4">Glycerol dehydrogenase</fullName>
    </recommendedName>
</protein>
<dbReference type="InterPro" id="IPR021467">
    <property type="entry name" value="DUF3119"/>
</dbReference>
<keyword evidence="3" id="KW-1185">Reference proteome</keyword>
<dbReference type="PANTHER" id="PTHR35550">
    <property type="match status" value="1"/>
</dbReference>
<gene>
    <name evidence="2" type="ORF">NIES806_36850</name>
</gene>
<proteinExistence type="predicted"/>
<evidence type="ECO:0000256" key="1">
    <source>
        <dbReference type="SAM" id="Phobius"/>
    </source>
</evidence>
<dbReference type="KEGG" id="dcm:NIES806_36850"/>
<evidence type="ECO:0000313" key="3">
    <source>
        <dbReference type="Proteomes" id="UP000218702"/>
    </source>
</evidence>
<dbReference type="PANTHER" id="PTHR35550:SF2">
    <property type="entry name" value="OS05G0401200 PROTEIN"/>
    <property type="match status" value="1"/>
</dbReference>
<keyword evidence="1" id="KW-1133">Transmembrane helix</keyword>